<accession>A0A6L5YZ00</accession>
<keyword evidence="4" id="KW-0012">Acyltransferase</keyword>
<keyword evidence="1" id="KW-0472">Membrane</keyword>
<feature type="transmembrane region" description="Helical" evidence="1">
    <location>
        <begin position="291"/>
        <end position="311"/>
    </location>
</feature>
<feature type="transmembrane region" description="Helical" evidence="1">
    <location>
        <begin position="7"/>
        <end position="25"/>
    </location>
</feature>
<feature type="transmembrane region" description="Helical" evidence="1">
    <location>
        <begin position="205"/>
        <end position="224"/>
    </location>
</feature>
<dbReference type="EMBL" id="WIND01000002">
    <property type="protein sequence ID" value="MSU89092.1"/>
    <property type="molecule type" value="Genomic_DNA"/>
</dbReference>
<dbReference type="GO" id="GO:0016020">
    <property type="term" value="C:membrane"/>
    <property type="evidence" value="ECO:0007669"/>
    <property type="project" value="TreeGrafter"/>
</dbReference>
<feature type="transmembrane region" description="Helical" evidence="1">
    <location>
        <begin position="267"/>
        <end position="285"/>
    </location>
</feature>
<dbReference type="AlphaFoldDB" id="A0A6L5YZ00"/>
<dbReference type="Proteomes" id="UP000474957">
    <property type="component" value="Unassembled WGS sequence"/>
</dbReference>
<feature type="transmembrane region" description="Helical" evidence="1">
    <location>
        <begin position="156"/>
        <end position="173"/>
    </location>
</feature>
<feature type="transmembrane region" description="Helical" evidence="1">
    <location>
        <begin position="73"/>
        <end position="94"/>
    </location>
</feature>
<dbReference type="InterPro" id="IPR002656">
    <property type="entry name" value="Acyl_transf_3_dom"/>
</dbReference>
<name>A0A6L5YZ00_9RHOB</name>
<evidence type="ECO:0000259" key="3">
    <source>
        <dbReference type="Pfam" id="PF19040"/>
    </source>
</evidence>
<reference evidence="4 5" key="1">
    <citation type="submission" date="2019-10" db="EMBL/GenBank/DDBJ databases">
        <title>Cognatihalovulum marinum gen. nov. sp. nov., a new member of the family Rhodobacteraceae isolated from deep seawater of the Northwest Indian Ocean.</title>
        <authorList>
            <person name="Ruan C."/>
            <person name="Wang J."/>
            <person name="Zheng X."/>
            <person name="Song L."/>
            <person name="Zhu Y."/>
            <person name="Huang Y."/>
            <person name="Lu Z."/>
            <person name="Du W."/>
            <person name="Huang L."/>
            <person name="Dai X."/>
        </authorList>
    </citation>
    <scope>NUCLEOTIDE SEQUENCE [LARGE SCALE GENOMIC DNA]</scope>
    <source>
        <strain evidence="4 5">2CG4</strain>
    </source>
</reference>
<keyword evidence="5" id="KW-1185">Reference proteome</keyword>
<feature type="transmembrane region" description="Helical" evidence="1">
    <location>
        <begin position="230"/>
        <end position="255"/>
    </location>
</feature>
<dbReference type="InterPro" id="IPR043968">
    <property type="entry name" value="SGNH"/>
</dbReference>
<feature type="domain" description="SGNH" evidence="3">
    <location>
        <begin position="366"/>
        <end position="629"/>
    </location>
</feature>
<evidence type="ECO:0000256" key="1">
    <source>
        <dbReference type="SAM" id="Phobius"/>
    </source>
</evidence>
<comment type="caution">
    <text evidence="4">The sequence shown here is derived from an EMBL/GenBank/DDBJ whole genome shotgun (WGS) entry which is preliminary data.</text>
</comment>
<evidence type="ECO:0000313" key="4">
    <source>
        <dbReference type="EMBL" id="MSU89092.1"/>
    </source>
</evidence>
<keyword evidence="1" id="KW-0812">Transmembrane</keyword>
<gene>
    <name evidence="4" type="ORF">GE300_05550</name>
</gene>
<sequence>MRYRADIDGLRAVAVAGVVLYHARVPWVQGGFAGVDVFFVISGYLIAGLFAAERARTGTVDLAAFARRRVRRLLPLLLLVLAVSLPVAAAVLLPQQLKDFGQAAGAAPLFAANLLFWHESGYFAATAAGKPLLHLWSLGVEGQFYLLAPLLLWRRAGLLAAGLLSLAAAVWAARALPEAGFYLTPFRLWEFLAGAALASWTLPRLPRAAGAAGLAMILATFAGFDGGMAWPGAAALLPVAGAALVIGAGGAPLLAAPPLVRLGQLSYGLYLWHWPVFVFFALRWPEAPWPLAAPGLLALSLALAWGSWHLVERPAARGAGGRLLPAAGLALVAAGVGLHLSGGLPARLPAEARAVLAQARVSSTPCHDRLDAAQAAAGARCVIGAPGVEPDLALIGDSHADHLGPALDRALAARGRAAVVYTGSWCAPVPGFGSAAPGRGPGCAALMQAAWAQVLADPKLRTVIAAAQWGNVTDGTRGDLPAVAYGSAALAASVPAANARALEAALQAFAPRLRAAGRQVLLPMPVPEFAAPVPDSLARLAWTGTATGVATGTATATLPPLDEAARNGAAAAVLRRFAAAAGARTVPVRDLFCAPGAARCRVRAADGAPLWRDASHLTPAGAAPVVARLMEIVDAGTATTGDHHDHLSLRQPPDTDRARVHLYR</sequence>
<keyword evidence="4" id="KW-0808">Transferase</keyword>
<evidence type="ECO:0000259" key="2">
    <source>
        <dbReference type="Pfam" id="PF01757"/>
    </source>
</evidence>
<organism evidence="4 5">
    <name type="scientific">Halovulum marinum</name>
    <dbReference type="NCBI Taxonomy" id="2662447"/>
    <lineage>
        <taxon>Bacteria</taxon>
        <taxon>Pseudomonadati</taxon>
        <taxon>Pseudomonadota</taxon>
        <taxon>Alphaproteobacteria</taxon>
        <taxon>Rhodobacterales</taxon>
        <taxon>Paracoccaceae</taxon>
        <taxon>Halovulum</taxon>
    </lineage>
</organism>
<dbReference type="RefSeq" id="WP_154445543.1">
    <property type="nucleotide sequence ID" value="NZ_WIND01000002.1"/>
</dbReference>
<dbReference type="GO" id="GO:0016747">
    <property type="term" value="F:acyltransferase activity, transferring groups other than amino-acyl groups"/>
    <property type="evidence" value="ECO:0007669"/>
    <property type="project" value="InterPro"/>
</dbReference>
<dbReference type="GO" id="GO:0009103">
    <property type="term" value="P:lipopolysaccharide biosynthetic process"/>
    <property type="evidence" value="ECO:0007669"/>
    <property type="project" value="TreeGrafter"/>
</dbReference>
<keyword evidence="1" id="KW-1133">Transmembrane helix</keyword>
<dbReference type="PANTHER" id="PTHR23028:SF53">
    <property type="entry name" value="ACYL_TRANSF_3 DOMAIN-CONTAINING PROTEIN"/>
    <property type="match status" value="1"/>
</dbReference>
<dbReference type="Pfam" id="PF01757">
    <property type="entry name" value="Acyl_transf_3"/>
    <property type="match status" value="1"/>
</dbReference>
<feature type="transmembrane region" description="Helical" evidence="1">
    <location>
        <begin position="179"/>
        <end position="198"/>
    </location>
</feature>
<feature type="transmembrane region" description="Helical" evidence="1">
    <location>
        <begin position="31"/>
        <end position="52"/>
    </location>
</feature>
<dbReference type="InterPro" id="IPR050879">
    <property type="entry name" value="Acyltransferase_3"/>
</dbReference>
<feature type="domain" description="Acyltransferase 3" evidence="2">
    <location>
        <begin position="5"/>
        <end position="306"/>
    </location>
</feature>
<dbReference type="Pfam" id="PF19040">
    <property type="entry name" value="SGNH"/>
    <property type="match status" value="1"/>
</dbReference>
<proteinExistence type="predicted"/>
<dbReference type="PANTHER" id="PTHR23028">
    <property type="entry name" value="ACETYLTRANSFERASE"/>
    <property type="match status" value="1"/>
</dbReference>
<protein>
    <submittedName>
        <fullName evidence="4">Acyltransferase family protein</fullName>
    </submittedName>
</protein>
<feature type="transmembrane region" description="Helical" evidence="1">
    <location>
        <begin position="323"/>
        <end position="344"/>
    </location>
</feature>
<feature type="transmembrane region" description="Helical" evidence="1">
    <location>
        <begin position="100"/>
        <end position="117"/>
    </location>
</feature>
<evidence type="ECO:0000313" key="5">
    <source>
        <dbReference type="Proteomes" id="UP000474957"/>
    </source>
</evidence>